<dbReference type="GO" id="GO:0016020">
    <property type="term" value="C:membrane"/>
    <property type="evidence" value="ECO:0007669"/>
    <property type="project" value="UniProtKB-SubCell"/>
</dbReference>
<comment type="subcellular location">
    <subcellularLocation>
        <location evidence="1">Membrane</location>
        <topology evidence="1">Multi-pass membrane protein</topology>
    </subcellularLocation>
</comment>
<evidence type="ECO:0000259" key="11">
    <source>
        <dbReference type="PROSITE" id="PS50850"/>
    </source>
</evidence>
<protein>
    <recommendedName>
        <fullName evidence="11">Major facilitator superfamily (MFS) profile domain-containing protein</fullName>
    </recommendedName>
</protein>
<evidence type="ECO:0000313" key="13">
    <source>
        <dbReference type="Proteomes" id="UP000824469"/>
    </source>
</evidence>
<dbReference type="GO" id="GO:0015145">
    <property type="term" value="F:monosaccharide transmembrane transporter activity"/>
    <property type="evidence" value="ECO:0007669"/>
    <property type="project" value="InterPro"/>
</dbReference>
<dbReference type="CDD" id="cd17361">
    <property type="entry name" value="MFS_STP"/>
    <property type="match status" value="1"/>
</dbReference>
<dbReference type="InterPro" id="IPR036259">
    <property type="entry name" value="MFS_trans_sf"/>
</dbReference>
<evidence type="ECO:0000256" key="2">
    <source>
        <dbReference type="ARBA" id="ARBA00010992"/>
    </source>
</evidence>
<feature type="transmembrane region" description="Helical" evidence="10">
    <location>
        <begin position="127"/>
        <end position="147"/>
    </location>
</feature>
<dbReference type="Gene3D" id="1.20.1250.20">
    <property type="entry name" value="MFS general substrate transporter like domains"/>
    <property type="match status" value="1"/>
</dbReference>
<evidence type="ECO:0000256" key="8">
    <source>
        <dbReference type="ARBA" id="ARBA00023136"/>
    </source>
</evidence>
<keyword evidence="3 9" id="KW-0813">Transport</keyword>
<dbReference type="NCBIfam" id="TIGR00879">
    <property type="entry name" value="SP"/>
    <property type="match status" value="1"/>
</dbReference>
<dbReference type="SUPFAM" id="SSF103473">
    <property type="entry name" value="MFS general substrate transporter"/>
    <property type="match status" value="1"/>
</dbReference>
<dbReference type="EMBL" id="JAHRHJ020000010">
    <property type="protein sequence ID" value="KAH9296795.1"/>
    <property type="molecule type" value="Genomic_DNA"/>
</dbReference>
<comment type="similarity">
    <text evidence="2 9">Belongs to the major facilitator superfamily. Sugar transporter (TC 2.A.1.1) family.</text>
</comment>
<comment type="caution">
    <text evidence="12">The sequence shown here is derived from an EMBL/GenBank/DDBJ whole genome shotgun (WGS) entry which is preliminary data.</text>
</comment>
<evidence type="ECO:0000256" key="5">
    <source>
        <dbReference type="ARBA" id="ARBA00022692"/>
    </source>
</evidence>
<dbReference type="FunFam" id="1.20.1250.20:FF:000002">
    <property type="entry name" value="Sugar transport protein 13"/>
    <property type="match status" value="1"/>
</dbReference>
<evidence type="ECO:0000256" key="7">
    <source>
        <dbReference type="ARBA" id="ARBA00022989"/>
    </source>
</evidence>
<evidence type="ECO:0000256" key="1">
    <source>
        <dbReference type="ARBA" id="ARBA00004141"/>
    </source>
</evidence>
<dbReference type="PANTHER" id="PTHR23500:SF595">
    <property type="entry name" value="OS09G0416200 PROTEIN"/>
    <property type="match status" value="1"/>
</dbReference>
<feature type="transmembrane region" description="Helical" evidence="10">
    <location>
        <begin position="399"/>
        <end position="419"/>
    </location>
</feature>
<name>A0AA38CBA7_TAXCH</name>
<feature type="transmembrane region" description="Helical" evidence="10">
    <location>
        <begin position="153"/>
        <end position="174"/>
    </location>
</feature>
<keyword evidence="4" id="KW-0762">Sugar transport</keyword>
<keyword evidence="6" id="KW-0769">Symport</keyword>
<feature type="transmembrane region" description="Helical" evidence="10">
    <location>
        <begin position="186"/>
        <end position="204"/>
    </location>
</feature>
<feature type="transmembrane region" description="Helical" evidence="10">
    <location>
        <begin position="337"/>
        <end position="358"/>
    </location>
</feature>
<feature type="transmembrane region" description="Helical" evidence="10">
    <location>
        <begin position="440"/>
        <end position="462"/>
    </location>
</feature>
<feature type="transmembrane region" description="Helical" evidence="10">
    <location>
        <begin position="300"/>
        <end position="325"/>
    </location>
</feature>
<feature type="domain" description="Major facilitator superfamily (MFS) profile" evidence="11">
    <location>
        <begin position="24"/>
        <end position="491"/>
    </location>
</feature>
<proteinExistence type="inferred from homology"/>
<dbReference type="Pfam" id="PF00083">
    <property type="entry name" value="Sugar_tr"/>
    <property type="match status" value="1"/>
</dbReference>
<feature type="transmembrane region" description="Helical" evidence="10">
    <location>
        <begin position="98"/>
        <end position="115"/>
    </location>
</feature>
<accession>A0AA38CBA7</accession>
<evidence type="ECO:0000256" key="3">
    <source>
        <dbReference type="ARBA" id="ARBA00022448"/>
    </source>
</evidence>
<dbReference type="GO" id="GO:0015293">
    <property type="term" value="F:symporter activity"/>
    <property type="evidence" value="ECO:0007669"/>
    <property type="project" value="UniProtKB-KW"/>
</dbReference>
<dbReference type="InterPro" id="IPR020846">
    <property type="entry name" value="MFS_dom"/>
</dbReference>
<dbReference type="PRINTS" id="PR00171">
    <property type="entry name" value="SUGRTRNSPORT"/>
</dbReference>
<dbReference type="PROSITE" id="PS50850">
    <property type="entry name" value="MFS"/>
    <property type="match status" value="1"/>
</dbReference>
<feature type="transmembrane region" description="Helical" evidence="10">
    <location>
        <begin position="216"/>
        <end position="238"/>
    </location>
</feature>
<sequence length="545" mass="60236">MGKGIHQERADRYEGKLTVYVAVACMVAAVGGVIFGYEISISDSIFGPKDSVVSEIDIRGVASMDPFAMKFFPKVYKRLYSKSELLESGVCEYDNQCLGVFSSSLFVAGLFSALCASHVTRRYGRKYSIITGGISSLVGAVLSAGAMNRIMLFAGRVMHGVGIGFGNQAIPLYISELAPANLRGGLSAMFQVATTVGMFTANMINYGTHKISPWGWRLSLGLAAVPALLLTVGGIFFLPETPNCLIEHGRVEKGRAVLEKLRGTKNVQAEFEDMMDAVELSKAVKNPYRNILNRTNRPQLVITICMPAFQILTGIRPLLFFAPILFQRLGFGENASLYSSLMTGIVPLLGGLLTIATVDRWGRRALLIGGGIQMIICQVALGIMLGLKNTKHGQASNNLLELMAVIVCLFIVAFGWSWGPLGWTVPSEISSLETRSAGQAITASLNLLFMFAFTESFLALLYKFEYGLLLFLATWICIMTVFVYLFLPETKGVPIEEMVFQWRKHWFWKKIVPPVATEEKDEKIEDPRDWIHNIIWEISSRYPTH</sequence>
<dbReference type="InterPro" id="IPR005829">
    <property type="entry name" value="Sugar_transporter_CS"/>
</dbReference>
<feature type="transmembrane region" description="Helical" evidence="10">
    <location>
        <begin position="365"/>
        <end position="387"/>
    </location>
</feature>
<keyword evidence="7 10" id="KW-1133">Transmembrane helix</keyword>
<dbReference type="PROSITE" id="PS00217">
    <property type="entry name" value="SUGAR_TRANSPORT_2"/>
    <property type="match status" value="1"/>
</dbReference>
<keyword evidence="13" id="KW-1185">Reference proteome</keyword>
<organism evidence="12 13">
    <name type="scientific">Taxus chinensis</name>
    <name type="common">Chinese yew</name>
    <name type="synonym">Taxus wallichiana var. chinensis</name>
    <dbReference type="NCBI Taxonomy" id="29808"/>
    <lineage>
        <taxon>Eukaryota</taxon>
        <taxon>Viridiplantae</taxon>
        <taxon>Streptophyta</taxon>
        <taxon>Embryophyta</taxon>
        <taxon>Tracheophyta</taxon>
        <taxon>Spermatophyta</taxon>
        <taxon>Pinopsida</taxon>
        <taxon>Pinidae</taxon>
        <taxon>Conifers II</taxon>
        <taxon>Cupressales</taxon>
        <taxon>Taxaceae</taxon>
        <taxon>Taxus</taxon>
    </lineage>
</organism>
<dbReference type="InterPro" id="IPR003663">
    <property type="entry name" value="Sugar/inositol_transpt"/>
</dbReference>
<evidence type="ECO:0000256" key="6">
    <source>
        <dbReference type="ARBA" id="ARBA00022847"/>
    </source>
</evidence>
<dbReference type="InterPro" id="IPR044778">
    <property type="entry name" value="MFS_STP/MST-like_plant"/>
</dbReference>
<keyword evidence="8 10" id="KW-0472">Membrane</keyword>
<feature type="transmembrane region" description="Helical" evidence="10">
    <location>
        <begin position="468"/>
        <end position="487"/>
    </location>
</feature>
<evidence type="ECO:0000256" key="4">
    <source>
        <dbReference type="ARBA" id="ARBA00022597"/>
    </source>
</evidence>
<dbReference type="PROSITE" id="PS00216">
    <property type="entry name" value="SUGAR_TRANSPORT_1"/>
    <property type="match status" value="1"/>
</dbReference>
<keyword evidence="5 10" id="KW-0812">Transmembrane</keyword>
<dbReference type="Proteomes" id="UP000824469">
    <property type="component" value="Unassembled WGS sequence"/>
</dbReference>
<dbReference type="PANTHER" id="PTHR23500">
    <property type="entry name" value="SOLUTE CARRIER FAMILY 2, FACILITATED GLUCOSE TRANSPORTER"/>
    <property type="match status" value="1"/>
</dbReference>
<evidence type="ECO:0000256" key="9">
    <source>
        <dbReference type="RuleBase" id="RU003346"/>
    </source>
</evidence>
<dbReference type="InterPro" id="IPR005828">
    <property type="entry name" value="MFS_sugar_transport-like"/>
</dbReference>
<gene>
    <name evidence="12" type="ORF">KI387_028477</name>
</gene>
<evidence type="ECO:0000256" key="10">
    <source>
        <dbReference type="SAM" id="Phobius"/>
    </source>
</evidence>
<evidence type="ECO:0000313" key="12">
    <source>
        <dbReference type="EMBL" id="KAH9296795.1"/>
    </source>
</evidence>
<feature type="transmembrane region" description="Helical" evidence="10">
    <location>
        <begin position="17"/>
        <end position="37"/>
    </location>
</feature>
<dbReference type="AlphaFoldDB" id="A0AA38CBA7"/>
<reference evidence="12 13" key="1">
    <citation type="journal article" date="2021" name="Nat. Plants">
        <title>The Taxus genome provides insights into paclitaxel biosynthesis.</title>
        <authorList>
            <person name="Xiong X."/>
            <person name="Gou J."/>
            <person name="Liao Q."/>
            <person name="Li Y."/>
            <person name="Zhou Q."/>
            <person name="Bi G."/>
            <person name="Li C."/>
            <person name="Du R."/>
            <person name="Wang X."/>
            <person name="Sun T."/>
            <person name="Guo L."/>
            <person name="Liang H."/>
            <person name="Lu P."/>
            <person name="Wu Y."/>
            <person name="Zhang Z."/>
            <person name="Ro D.K."/>
            <person name="Shang Y."/>
            <person name="Huang S."/>
            <person name="Yan J."/>
        </authorList>
    </citation>
    <scope>NUCLEOTIDE SEQUENCE [LARGE SCALE GENOMIC DNA]</scope>
    <source>
        <strain evidence="12">Ta-2019</strain>
    </source>
</reference>
<dbReference type="InterPro" id="IPR045262">
    <property type="entry name" value="STP/PLT_plant"/>
</dbReference>